<dbReference type="Pfam" id="PF12796">
    <property type="entry name" value="Ank_2"/>
    <property type="match status" value="1"/>
</dbReference>
<dbReference type="PROSITE" id="PS50088">
    <property type="entry name" value="ANK_REPEAT"/>
    <property type="match status" value="2"/>
</dbReference>
<protein>
    <submittedName>
        <fullName evidence="4">Ankyrin</fullName>
    </submittedName>
</protein>
<evidence type="ECO:0000313" key="4">
    <source>
        <dbReference type="EMBL" id="ORY70875.1"/>
    </source>
</evidence>
<evidence type="ECO:0000256" key="3">
    <source>
        <dbReference type="PROSITE-ProRule" id="PRU00023"/>
    </source>
</evidence>
<dbReference type="PROSITE" id="PS50297">
    <property type="entry name" value="ANK_REP_REGION"/>
    <property type="match status" value="1"/>
</dbReference>
<evidence type="ECO:0000256" key="1">
    <source>
        <dbReference type="ARBA" id="ARBA00022737"/>
    </source>
</evidence>
<dbReference type="EMBL" id="MCOG01000041">
    <property type="protein sequence ID" value="ORY70875.1"/>
    <property type="molecule type" value="Genomic_DNA"/>
</dbReference>
<dbReference type="InterPro" id="IPR002110">
    <property type="entry name" value="Ankyrin_rpt"/>
</dbReference>
<dbReference type="SUPFAM" id="SSF48403">
    <property type="entry name" value="Ankyrin repeat"/>
    <property type="match status" value="1"/>
</dbReference>
<feature type="repeat" description="ANK" evidence="3">
    <location>
        <begin position="44"/>
        <end position="76"/>
    </location>
</feature>
<keyword evidence="5" id="KW-1185">Reference proteome</keyword>
<dbReference type="Gene3D" id="1.25.40.20">
    <property type="entry name" value="Ankyrin repeat-containing domain"/>
    <property type="match status" value="1"/>
</dbReference>
<dbReference type="OrthoDB" id="194358at2759"/>
<sequence length="167" mass="19070">MKNKINELNNNNENALIIATKVGCVDCVKLLLKYHINVNQQDNLGNTALHYAITIGDKYLINLICSKKANYNLKNKEGFAPTMYAIRTGDKEITSIMSKPKKDIIRSTFNISKVAYNKYKNHFNYIIPKTTKSYNKFDLELVFKNANQIYYPANLDKIGLLKEIAIG</sequence>
<evidence type="ECO:0000256" key="2">
    <source>
        <dbReference type="ARBA" id="ARBA00023043"/>
    </source>
</evidence>
<keyword evidence="2 3" id="KW-0040">ANK repeat</keyword>
<keyword evidence="1" id="KW-0677">Repeat</keyword>
<dbReference type="AlphaFoldDB" id="A0A1Y2EJ89"/>
<dbReference type="SMART" id="SM00248">
    <property type="entry name" value="ANK"/>
    <property type="match status" value="3"/>
</dbReference>
<proteinExistence type="predicted"/>
<gene>
    <name evidence="4" type="ORF">LY90DRAFT_667302</name>
</gene>
<dbReference type="InterPro" id="IPR036770">
    <property type="entry name" value="Ankyrin_rpt-contain_sf"/>
</dbReference>
<organism evidence="4 5">
    <name type="scientific">Neocallimastix californiae</name>
    <dbReference type="NCBI Taxonomy" id="1754190"/>
    <lineage>
        <taxon>Eukaryota</taxon>
        <taxon>Fungi</taxon>
        <taxon>Fungi incertae sedis</taxon>
        <taxon>Chytridiomycota</taxon>
        <taxon>Chytridiomycota incertae sedis</taxon>
        <taxon>Neocallimastigomycetes</taxon>
        <taxon>Neocallimastigales</taxon>
        <taxon>Neocallimastigaceae</taxon>
        <taxon>Neocallimastix</taxon>
    </lineage>
</organism>
<comment type="caution">
    <text evidence="4">The sequence shown here is derived from an EMBL/GenBank/DDBJ whole genome shotgun (WGS) entry which is preliminary data.</text>
</comment>
<evidence type="ECO:0000313" key="5">
    <source>
        <dbReference type="Proteomes" id="UP000193920"/>
    </source>
</evidence>
<dbReference type="PANTHER" id="PTHR24198">
    <property type="entry name" value="ANKYRIN REPEAT AND PROTEIN KINASE DOMAIN-CONTAINING PROTEIN"/>
    <property type="match status" value="1"/>
</dbReference>
<reference evidence="4 5" key="1">
    <citation type="submission" date="2016-08" db="EMBL/GenBank/DDBJ databases">
        <title>A Parts List for Fungal Cellulosomes Revealed by Comparative Genomics.</title>
        <authorList>
            <consortium name="DOE Joint Genome Institute"/>
            <person name="Haitjema C.H."/>
            <person name="Gilmore S.P."/>
            <person name="Henske J.K."/>
            <person name="Solomon K.V."/>
            <person name="De Groot R."/>
            <person name="Kuo A."/>
            <person name="Mondo S.J."/>
            <person name="Salamov A.A."/>
            <person name="Labutti K."/>
            <person name="Zhao Z."/>
            <person name="Chiniquy J."/>
            <person name="Barry K."/>
            <person name="Brewer H.M."/>
            <person name="Purvine S.O."/>
            <person name="Wright A.T."/>
            <person name="Boxma B."/>
            <person name="Van Alen T."/>
            <person name="Hackstein J.H."/>
            <person name="Baker S.E."/>
            <person name="Grigoriev I.V."/>
            <person name="O'Malley M.A."/>
        </authorList>
    </citation>
    <scope>NUCLEOTIDE SEQUENCE [LARGE SCALE GENOMIC DNA]</scope>
    <source>
        <strain evidence="4 5">G1</strain>
    </source>
</reference>
<feature type="repeat" description="ANK" evidence="3">
    <location>
        <begin position="11"/>
        <end position="43"/>
    </location>
</feature>
<dbReference type="Proteomes" id="UP000193920">
    <property type="component" value="Unassembled WGS sequence"/>
</dbReference>
<accession>A0A1Y2EJ89</accession>
<dbReference type="PANTHER" id="PTHR24198:SF165">
    <property type="entry name" value="ANKYRIN REPEAT-CONTAINING PROTEIN-RELATED"/>
    <property type="match status" value="1"/>
</dbReference>
<name>A0A1Y2EJ89_9FUNG</name>